<evidence type="ECO:0000256" key="7">
    <source>
        <dbReference type="ARBA" id="ARBA00022787"/>
    </source>
</evidence>
<gene>
    <name evidence="19" type="ORF">FHL15_010351</name>
</gene>
<keyword evidence="7" id="KW-1000">Mitochondrion outer membrane</keyword>
<evidence type="ECO:0000256" key="12">
    <source>
        <dbReference type="ARBA" id="ARBA00072090"/>
    </source>
</evidence>
<evidence type="ECO:0000256" key="5">
    <source>
        <dbReference type="ARBA" id="ARBA00022679"/>
    </source>
</evidence>
<feature type="domain" description="Tryptophan synthase beta chain-like PALP" evidence="18">
    <location>
        <begin position="103"/>
        <end position="421"/>
    </location>
</feature>
<dbReference type="EC" id="2.5.1.47" evidence="4"/>
<evidence type="ECO:0000256" key="17">
    <source>
        <dbReference type="SAM" id="Phobius"/>
    </source>
</evidence>
<comment type="similarity">
    <text evidence="3">Belongs to the cysteine synthase/cystathionine beta-synthase family.</text>
</comment>
<comment type="catalytic activity">
    <reaction evidence="11">
        <text>O-acetyl-L-serine + hydrogen sulfide = L-cysteine + acetate</text>
        <dbReference type="Rhea" id="RHEA:14829"/>
        <dbReference type="ChEBI" id="CHEBI:29919"/>
        <dbReference type="ChEBI" id="CHEBI:30089"/>
        <dbReference type="ChEBI" id="CHEBI:35235"/>
        <dbReference type="ChEBI" id="CHEBI:58340"/>
        <dbReference type="EC" id="2.5.1.47"/>
    </reaction>
</comment>
<evidence type="ECO:0000256" key="15">
    <source>
        <dbReference type="ARBA" id="ARBA00079149"/>
    </source>
</evidence>
<evidence type="ECO:0000256" key="10">
    <source>
        <dbReference type="ARBA" id="ARBA00023136"/>
    </source>
</evidence>
<comment type="cofactor">
    <cofactor evidence="1">
        <name>pyridoxal 5'-phosphate</name>
        <dbReference type="ChEBI" id="CHEBI:597326"/>
    </cofactor>
</comment>
<dbReference type="Proteomes" id="UP000319160">
    <property type="component" value="Unassembled WGS sequence"/>
</dbReference>
<dbReference type="EMBL" id="VFLP01000080">
    <property type="protein sequence ID" value="TRX88781.1"/>
    <property type="molecule type" value="Genomic_DNA"/>
</dbReference>
<dbReference type="PROSITE" id="PS00901">
    <property type="entry name" value="CYS_SYNTHASE"/>
    <property type="match status" value="1"/>
</dbReference>
<dbReference type="AlphaFoldDB" id="A0A553HLE5"/>
<evidence type="ECO:0000256" key="3">
    <source>
        <dbReference type="ARBA" id="ARBA00007103"/>
    </source>
</evidence>
<evidence type="ECO:0000256" key="4">
    <source>
        <dbReference type="ARBA" id="ARBA00012681"/>
    </source>
</evidence>
<dbReference type="CDD" id="cd01561">
    <property type="entry name" value="CBS_like"/>
    <property type="match status" value="1"/>
</dbReference>
<dbReference type="Gene3D" id="3.40.50.1100">
    <property type="match status" value="2"/>
</dbReference>
<evidence type="ECO:0000256" key="13">
    <source>
        <dbReference type="ARBA" id="ARBA00078263"/>
    </source>
</evidence>
<feature type="compositionally biased region" description="Basic and acidic residues" evidence="16">
    <location>
        <begin position="474"/>
        <end position="485"/>
    </location>
</feature>
<keyword evidence="20" id="KW-1185">Reference proteome</keyword>
<dbReference type="SUPFAM" id="SSF53686">
    <property type="entry name" value="Tryptophan synthase beta subunit-like PLP-dependent enzymes"/>
    <property type="match status" value="1"/>
</dbReference>
<evidence type="ECO:0000313" key="20">
    <source>
        <dbReference type="Proteomes" id="UP000319160"/>
    </source>
</evidence>
<evidence type="ECO:0000256" key="16">
    <source>
        <dbReference type="SAM" id="MobiDB-lite"/>
    </source>
</evidence>
<reference evidence="20" key="1">
    <citation type="submission" date="2019-06" db="EMBL/GenBank/DDBJ databases">
        <title>Draft genome sequence of the griseofulvin-producing fungus Xylaria cubensis strain G536.</title>
        <authorList>
            <person name="Mead M.E."/>
            <person name="Raja H.A."/>
            <person name="Steenwyk J.L."/>
            <person name="Knowles S.L."/>
            <person name="Oberlies N.H."/>
            <person name="Rokas A."/>
        </authorList>
    </citation>
    <scope>NUCLEOTIDE SEQUENCE [LARGE SCALE GENOMIC DNA]</scope>
    <source>
        <strain evidence="20">G536</strain>
    </source>
</reference>
<evidence type="ECO:0000256" key="14">
    <source>
        <dbReference type="ARBA" id="ARBA00078545"/>
    </source>
</evidence>
<dbReference type="GO" id="GO:0006535">
    <property type="term" value="P:cysteine biosynthetic process from serine"/>
    <property type="evidence" value="ECO:0007669"/>
    <property type="project" value="InterPro"/>
</dbReference>
<keyword evidence="9" id="KW-0496">Mitochondrion</keyword>
<dbReference type="FunFam" id="3.40.50.1100:FF:000096">
    <property type="entry name" value="Related to cysteine synthase"/>
    <property type="match status" value="1"/>
</dbReference>
<sequence length="512" mass="55674">MSLSDHPRAYGTAAIAIAFVAGVLMTLGFKDLYPDLEGRYQQKRNWARRYRRVSTSNPSGSANAVRRRRSSFLWGGPVALEDRETDQEALLHLRSEGIVSGIEGCIGGTPLIEIHSLSEATGRTILAKAEFLNGAGNSPKDRVALRMIEVAEAEGLLVPGRGDTIYEGTVGSTGISIAALARAKGYRAHICMPDDQSLEKSDLLHHLGATVERVPVAPIASPEHFVNLARRRAAEHTASKEDGSRGYFADQFENPVNYQAHQAATGPEIVAQTDGRIDAFVAGAGTGGTIAGVARHLKDDAKIPGVRVVLADPQGSGLYNKIRHGVMYSATEKEGTRRRQQVDSIVEGVGINRVTENFEAGRDLIDDAVKVTDEQACKMARWLVEHDGIFVGSSSAVNCVAAVVAAMKLPENSRVVTILCDSGTRHLSKLWKKIGEMGLEDEPKPDDLFTLLAIEKPKFGQHLKPPGFDPVRNAGDEKLSRRAEATRERCDYISLKFHEGPPNSYRRLPTEK</sequence>
<evidence type="ECO:0000256" key="2">
    <source>
        <dbReference type="ARBA" id="ARBA00004572"/>
    </source>
</evidence>
<evidence type="ECO:0000256" key="1">
    <source>
        <dbReference type="ARBA" id="ARBA00001933"/>
    </source>
</evidence>
<dbReference type="GO" id="GO:0005741">
    <property type="term" value="C:mitochondrial outer membrane"/>
    <property type="evidence" value="ECO:0007669"/>
    <property type="project" value="UniProtKB-SubCell"/>
</dbReference>
<dbReference type="Pfam" id="PF00291">
    <property type="entry name" value="PALP"/>
    <property type="match status" value="1"/>
</dbReference>
<feature type="region of interest" description="Disordered" evidence="16">
    <location>
        <begin position="461"/>
        <end position="485"/>
    </location>
</feature>
<keyword evidence="8 17" id="KW-1133">Transmembrane helix</keyword>
<dbReference type="GO" id="GO:0004124">
    <property type="term" value="F:cysteine synthase activity"/>
    <property type="evidence" value="ECO:0007669"/>
    <property type="project" value="UniProtKB-EC"/>
</dbReference>
<name>A0A553HLE5_9PEZI</name>
<dbReference type="PANTHER" id="PTHR10314">
    <property type="entry name" value="CYSTATHIONINE BETA-SYNTHASE"/>
    <property type="match status" value="1"/>
</dbReference>
<evidence type="ECO:0000256" key="11">
    <source>
        <dbReference type="ARBA" id="ARBA00047931"/>
    </source>
</evidence>
<proteinExistence type="inferred from homology"/>
<dbReference type="STRING" id="2512241.A0A553HLE5"/>
<evidence type="ECO:0000259" key="18">
    <source>
        <dbReference type="Pfam" id="PF00291"/>
    </source>
</evidence>
<evidence type="ECO:0000313" key="19">
    <source>
        <dbReference type="EMBL" id="TRX88781.1"/>
    </source>
</evidence>
<comment type="caution">
    <text evidence="19">The sequence shown here is derived from an EMBL/GenBank/DDBJ whole genome shotgun (WGS) entry which is preliminary data.</text>
</comment>
<protein>
    <recommendedName>
        <fullName evidence="12">Cysteine synthase 2</fullName>
        <ecNumber evidence="4">2.5.1.47</ecNumber>
    </recommendedName>
    <alternativeName>
        <fullName evidence="14">Cysteine synthase-like protein</fullName>
    </alternativeName>
    <alternativeName>
        <fullName evidence="13">O-acetylserine (thiol)-lyase 2</fullName>
    </alternativeName>
    <alternativeName>
        <fullName evidence="15">O-acetylserine sulfhydrylase 2</fullName>
    </alternativeName>
</protein>
<evidence type="ECO:0000256" key="8">
    <source>
        <dbReference type="ARBA" id="ARBA00022989"/>
    </source>
</evidence>
<keyword evidence="6 17" id="KW-0812">Transmembrane</keyword>
<accession>A0A553HLE5</accession>
<dbReference type="InterPro" id="IPR050214">
    <property type="entry name" value="Cys_Synth/Cystath_Beta-Synth"/>
</dbReference>
<dbReference type="OrthoDB" id="10259545at2759"/>
<evidence type="ECO:0000256" key="6">
    <source>
        <dbReference type="ARBA" id="ARBA00022692"/>
    </source>
</evidence>
<dbReference type="InterPro" id="IPR001216">
    <property type="entry name" value="P-phosphate_BS"/>
</dbReference>
<keyword evidence="5" id="KW-0808">Transferase</keyword>
<evidence type="ECO:0000256" key="9">
    <source>
        <dbReference type="ARBA" id="ARBA00023128"/>
    </source>
</evidence>
<dbReference type="InterPro" id="IPR036052">
    <property type="entry name" value="TrpB-like_PALP_sf"/>
</dbReference>
<organism evidence="19 20">
    <name type="scientific">Xylaria flabelliformis</name>
    <dbReference type="NCBI Taxonomy" id="2512241"/>
    <lineage>
        <taxon>Eukaryota</taxon>
        <taxon>Fungi</taxon>
        <taxon>Dikarya</taxon>
        <taxon>Ascomycota</taxon>
        <taxon>Pezizomycotina</taxon>
        <taxon>Sordariomycetes</taxon>
        <taxon>Xylariomycetidae</taxon>
        <taxon>Xylariales</taxon>
        <taxon>Xylariaceae</taxon>
        <taxon>Xylaria</taxon>
    </lineage>
</organism>
<keyword evidence="10 17" id="KW-0472">Membrane</keyword>
<comment type="subcellular location">
    <subcellularLocation>
        <location evidence="2">Mitochondrion outer membrane</location>
        <topology evidence="2">Single-pass membrane protein</topology>
    </subcellularLocation>
</comment>
<feature type="transmembrane region" description="Helical" evidence="17">
    <location>
        <begin position="12"/>
        <end position="33"/>
    </location>
</feature>
<dbReference type="InterPro" id="IPR001926">
    <property type="entry name" value="TrpB-like_PALP"/>
</dbReference>